<name>A0A1Q3DVL6_LENED</name>
<accession>A0A1Q3DVL6</accession>
<keyword evidence="1" id="KW-0812">Transmembrane</keyword>
<dbReference type="Proteomes" id="UP000188533">
    <property type="component" value="Unassembled WGS sequence"/>
</dbReference>
<organism evidence="2 3">
    <name type="scientific">Lentinula edodes</name>
    <name type="common">Shiitake mushroom</name>
    <name type="synonym">Lentinus edodes</name>
    <dbReference type="NCBI Taxonomy" id="5353"/>
    <lineage>
        <taxon>Eukaryota</taxon>
        <taxon>Fungi</taxon>
        <taxon>Dikarya</taxon>
        <taxon>Basidiomycota</taxon>
        <taxon>Agaricomycotina</taxon>
        <taxon>Agaricomycetes</taxon>
        <taxon>Agaricomycetidae</taxon>
        <taxon>Agaricales</taxon>
        <taxon>Marasmiineae</taxon>
        <taxon>Omphalotaceae</taxon>
        <taxon>Lentinula</taxon>
    </lineage>
</organism>
<dbReference type="AlphaFoldDB" id="A0A1Q3DVL6"/>
<dbReference type="EMBL" id="BDGU01000007">
    <property type="protein sequence ID" value="GAV98955.1"/>
    <property type="molecule type" value="Genomic_DNA"/>
</dbReference>
<keyword evidence="1" id="KW-1133">Transmembrane helix</keyword>
<comment type="caution">
    <text evidence="2">The sequence shown here is derived from an EMBL/GenBank/DDBJ whole genome shotgun (WGS) entry which is preliminary data.</text>
</comment>
<protein>
    <submittedName>
        <fullName evidence="2">Uncharacterized protein</fullName>
    </submittedName>
</protein>
<evidence type="ECO:0000256" key="1">
    <source>
        <dbReference type="SAM" id="Phobius"/>
    </source>
</evidence>
<proteinExistence type="predicted"/>
<evidence type="ECO:0000313" key="3">
    <source>
        <dbReference type="Proteomes" id="UP000188533"/>
    </source>
</evidence>
<evidence type="ECO:0000313" key="2">
    <source>
        <dbReference type="EMBL" id="GAV98955.1"/>
    </source>
</evidence>
<feature type="transmembrane region" description="Helical" evidence="1">
    <location>
        <begin position="57"/>
        <end position="75"/>
    </location>
</feature>
<sequence length="95" mass="11083">MYQPKDTKACTVTEPIYIYLIGNCKQLSNCISRDYWENIKETMDFSLKKSYHTSSNLGFVLSFCFVLWLTWKLMLASYTETKGFIWIPVSLSPFG</sequence>
<gene>
    <name evidence="2" type="ORF">LENED_000378</name>
</gene>
<keyword evidence="1" id="KW-0472">Membrane</keyword>
<reference evidence="2 3" key="2">
    <citation type="submission" date="2017-02" db="EMBL/GenBank/DDBJ databases">
        <title>A genome survey and senescence transcriptome analysis in Lentinula edodes.</title>
        <authorList>
            <person name="Sakamoto Y."/>
            <person name="Nakade K."/>
            <person name="Sato S."/>
            <person name="Yoshida Y."/>
            <person name="Miyazaki K."/>
            <person name="Natsume S."/>
            <person name="Konno N."/>
        </authorList>
    </citation>
    <scope>NUCLEOTIDE SEQUENCE [LARGE SCALE GENOMIC DNA]</scope>
    <source>
        <strain evidence="2 3">NBRC 111202</strain>
    </source>
</reference>
<reference evidence="2 3" key="1">
    <citation type="submission" date="2016-08" db="EMBL/GenBank/DDBJ databases">
        <authorList>
            <consortium name="Lentinula edodes genome sequencing consortium"/>
            <person name="Sakamoto Y."/>
            <person name="Nakade K."/>
            <person name="Sato S."/>
            <person name="Yoshida Y."/>
            <person name="Miyazaki K."/>
            <person name="Natsume S."/>
            <person name="Konno N."/>
        </authorList>
    </citation>
    <scope>NUCLEOTIDE SEQUENCE [LARGE SCALE GENOMIC DNA]</scope>
    <source>
        <strain evidence="2 3">NBRC 111202</strain>
    </source>
</reference>
<keyword evidence="3" id="KW-1185">Reference proteome</keyword>